<dbReference type="InterPro" id="IPR027417">
    <property type="entry name" value="P-loop_NTPase"/>
</dbReference>
<dbReference type="Gene3D" id="3.40.50.300">
    <property type="entry name" value="P-loop containing nucleotide triphosphate hydrolases"/>
    <property type="match status" value="1"/>
</dbReference>
<evidence type="ECO:0000313" key="3">
    <source>
        <dbReference type="Proteomes" id="UP001582793"/>
    </source>
</evidence>
<dbReference type="Proteomes" id="UP001582793">
    <property type="component" value="Unassembled WGS sequence"/>
</dbReference>
<dbReference type="PANTHER" id="PTHR19959">
    <property type="entry name" value="KINESIN LIGHT CHAIN"/>
    <property type="match status" value="1"/>
</dbReference>
<name>A0ABV5CJA9_9ACTN</name>
<keyword evidence="3" id="KW-1185">Reference proteome</keyword>
<comment type="caution">
    <text evidence="2">The sequence shown here is derived from an EMBL/GenBank/DDBJ whole genome shotgun (WGS) entry which is preliminary data.</text>
</comment>
<dbReference type="SUPFAM" id="SSF48452">
    <property type="entry name" value="TPR-like"/>
    <property type="match status" value="2"/>
</dbReference>
<reference evidence="2 3" key="1">
    <citation type="submission" date="2024-04" db="EMBL/GenBank/DDBJ databases">
        <title>Polymorphospora sp. isolated from Baiyangdian Lake in Xiong'an New Area.</title>
        <authorList>
            <person name="Zhang X."/>
            <person name="Liu J."/>
        </authorList>
    </citation>
    <scope>NUCLEOTIDE SEQUENCE [LARGE SCALE GENOMIC DNA]</scope>
    <source>
        <strain evidence="2 3">2-325</strain>
    </source>
</reference>
<dbReference type="SUPFAM" id="SSF52540">
    <property type="entry name" value="P-loop containing nucleoside triphosphate hydrolases"/>
    <property type="match status" value="1"/>
</dbReference>
<dbReference type="Gene3D" id="1.25.40.10">
    <property type="entry name" value="Tetratricopeptide repeat domain"/>
    <property type="match status" value="3"/>
</dbReference>
<dbReference type="EMBL" id="JBCGDC010000006">
    <property type="protein sequence ID" value="MFB6392095.1"/>
    <property type="molecule type" value="Genomic_DNA"/>
</dbReference>
<feature type="domain" description="Orc1-like AAA ATPase" evidence="1">
    <location>
        <begin position="262"/>
        <end position="418"/>
    </location>
</feature>
<organism evidence="2 3">
    <name type="scientific">Polymorphospora lycopeni</name>
    <dbReference type="NCBI Taxonomy" id="3140240"/>
    <lineage>
        <taxon>Bacteria</taxon>
        <taxon>Bacillati</taxon>
        <taxon>Actinomycetota</taxon>
        <taxon>Actinomycetes</taxon>
        <taxon>Micromonosporales</taxon>
        <taxon>Micromonosporaceae</taxon>
        <taxon>Polymorphospora</taxon>
    </lineage>
</organism>
<proteinExistence type="predicted"/>
<evidence type="ECO:0000259" key="1">
    <source>
        <dbReference type="Pfam" id="PF13191"/>
    </source>
</evidence>
<dbReference type="RefSeq" id="WP_375732934.1">
    <property type="nucleotide sequence ID" value="NZ_JBCGDC010000006.1"/>
</dbReference>
<gene>
    <name evidence="2" type="ORF">AAFH96_03110</name>
</gene>
<dbReference type="Gene3D" id="3.40.50.1460">
    <property type="match status" value="1"/>
</dbReference>
<dbReference type="InterPro" id="IPR041664">
    <property type="entry name" value="AAA_16"/>
</dbReference>
<sequence>MGFFLGIGVGSYDGDRHPLLRRAVPDVEALGELLGTAFTPLLVPDPDEDQVRQRLRALETTPTIGGDDALVLLWSGHGRAAPNGLRLLARDSGTSPAAGIGVDDIAGYIAVSGASQLLLILDTCFSGKALPTTEVAGKVLELVPPDGPHVWVGVLSSCHDLETAQDGLLGQRLRTLLRDGPCTPALRVRWSVHNEFIRGDDLCDAILKEWDSDRQTPQFQGRGSAWWMFHNPLYDPGAPEQVVEHLLLAARGGRPGDERSWFTGRTVEVDQVVDWIRSGKPGVYVVTGAAGTGKSAIVGRVVSLSNPDERARLLADGLEWIHADPGERSVHAHLHARGLAADRAAEVIGGQMVGRRMLAAQADRRNAPELVGQIQRFVEAGRKPPVVVVDGLDEARSAAFPLAEELLARLARHAVVVVATRDLPHPGGGIDLVASLSPAAVLDLDVEGARQRLRADLTDYVRARLAGVDSRMDPELVATHLAADVDGGQALAGSPFLLARIVTDQLRADPVDTSIGGWRDELVGSVEKALDRDLGSVSTAPVLAWADGLPAANAARLLLAALTRGYGAGLPDQEWLTVANAGRPESAWFGQDDLTWVLGQLGRYVVQDGEAGEAVYRMAHQSLADHVRPPYQAVHETPFDPDALPIAAALAERYRSLLGDGSVAVTPGYLRRYLWQHAADAGIPGLALMRELADMDRTLSSDVGMVAQAVAERFAHWGYWQEAVAPVEEAVATYRGLAAANPAFAPDLAAALDNLGNCYREVGRRLEAVAPVKEAVEISRGLAAADPVFAPYLARALSSLGGRYGDVGLRQEAVAPAEEAVALYRRLVASNPAFASDLAGALTNLGFAYREVGRWREAEATTEEAVEAYRGLAASNPAFMPNLAVVLNNLGVVIRINGRRGEAVASTAEAVEIYRGLAASNPAFESGLAMALTNLGIRYREAGRRVAAVLASAEAVELRRRLAASNPAVVSDLAGALTHLGLAYREVGRGEEAVAPVEEAVQTYRGLAASNPAFESDLAMVLTHLGAVYSEVGRRQEAVAVTEEAVRMYRRLADDTPRFVADLVL</sequence>
<evidence type="ECO:0000313" key="2">
    <source>
        <dbReference type="EMBL" id="MFB6392095.1"/>
    </source>
</evidence>
<dbReference type="InterPro" id="IPR019734">
    <property type="entry name" value="TPR_rpt"/>
</dbReference>
<dbReference type="PANTHER" id="PTHR19959:SF119">
    <property type="entry name" value="FUNGAL LIPASE-LIKE DOMAIN-CONTAINING PROTEIN"/>
    <property type="match status" value="1"/>
</dbReference>
<accession>A0ABV5CJA9</accession>
<protein>
    <submittedName>
        <fullName evidence="2">Tetratricopeptide repeat protein</fullName>
    </submittedName>
</protein>
<dbReference type="Pfam" id="PF13374">
    <property type="entry name" value="TPR_10"/>
    <property type="match status" value="4"/>
</dbReference>
<dbReference type="SMART" id="SM00028">
    <property type="entry name" value="TPR"/>
    <property type="match status" value="6"/>
</dbReference>
<dbReference type="Pfam" id="PF13191">
    <property type="entry name" value="AAA_16"/>
    <property type="match status" value="1"/>
</dbReference>
<dbReference type="InterPro" id="IPR011990">
    <property type="entry name" value="TPR-like_helical_dom_sf"/>
</dbReference>